<feature type="region of interest" description="Disordered" evidence="1">
    <location>
        <begin position="271"/>
        <end position="292"/>
    </location>
</feature>
<dbReference type="AlphaFoldDB" id="A0ABD0TZK6"/>
<keyword evidence="3" id="KW-1185">Reference proteome</keyword>
<organism evidence="2 3">
    <name type="scientific">Dendrobium thyrsiflorum</name>
    <name type="common">Pinecone-like raceme dendrobium</name>
    <name type="synonym">Orchid</name>
    <dbReference type="NCBI Taxonomy" id="117978"/>
    <lineage>
        <taxon>Eukaryota</taxon>
        <taxon>Viridiplantae</taxon>
        <taxon>Streptophyta</taxon>
        <taxon>Embryophyta</taxon>
        <taxon>Tracheophyta</taxon>
        <taxon>Spermatophyta</taxon>
        <taxon>Magnoliopsida</taxon>
        <taxon>Liliopsida</taxon>
        <taxon>Asparagales</taxon>
        <taxon>Orchidaceae</taxon>
        <taxon>Epidendroideae</taxon>
        <taxon>Malaxideae</taxon>
        <taxon>Dendrobiinae</taxon>
        <taxon>Dendrobium</taxon>
    </lineage>
</organism>
<reference evidence="2 3" key="1">
    <citation type="journal article" date="2024" name="Plant Biotechnol. J.">
        <title>Dendrobium thyrsiflorum genome and its molecular insights into genes involved in important horticultural traits.</title>
        <authorList>
            <person name="Chen B."/>
            <person name="Wang J.Y."/>
            <person name="Zheng P.J."/>
            <person name="Li K.L."/>
            <person name="Liang Y.M."/>
            <person name="Chen X.F."/>
            <person name="Zhang C."/>
            <person name="Zhao X."/>
            <person name="He X."/>
            <person name="Zhang G.Q."/>
            <person name="Liu Z.J."/>
            <person name="Xu Q."/>
        </authorList>
    </citation>
    <scope>NUCLEOTIDE SEQUENCE [LARGE SCALE GENOMIC DNA]</scope>
    <source>
        <strain evidence="2">GZMU011</strain>
    </source>
</reference>
<dbReference type="Proteomes" id="UP001552299">
    <property type="component" value="Unassembled WGS sequence"/>
</dbReference>
<proteinExistence type="predicted"/>
<evidence type="ECO:0000256" key="1">
    <source>
        <dbReference type="SAM" id="MobiDB-lite"/>
    </source>
</evidence>
<comment type="caution">
    <text evidence="2">The sequence shown here is derived from an EMBL/GenBank/DDBJ whole genome shotgun (WGS) entry which is preliminary data.</text>
</comment>
<gene>
    <name evidence="2" type="ORF">M5K25_027154</name>
</gene>
<dbReference type="EMBL" id="JANQDX010000019">
    <property type="protein sequence ID" value="KAL0904985.1"/>
    <property type="molecule type" value="Genomic_DNA"/>
</dbReference>
<protein>
    <submittedName>
        <fullName evidence="2">Uncharacterized protein</fullName>
    </submittedName>
</protein>
<sequence>MDTFPVWNSQTKATRIWKEIGVIQVIPTMKAASSFLLSLIRISQVIPTMKADRRTTILQSRSLSIPYAEILSERTSSCKRRLTLARGSLRSSFVGGFRTQGPRLALSIPGFVFAEASFGFVPYAEASVEGKDHIIPTGAVIGVMADDNSIVPRRPCEYSTVSDVVLNVANDGALRDGAQRENISNHEGGFAAAVHELAGVHALSRDEELLLVLVTEGVAKGDAGKGRTATRVMDDVGDHALQISVALAEVEAAEASWALAMVGMGSENRPRALSLSSNHSAHGDEGEEGREEEWREEVEKAAARFFWSGMARKFVKKGSGCERTADIESLDCRRFDGLFSDLEMSDFCVLGSLDSSHRAARFDYKLVKFGDRLVIRIAF</sequence>
<evidence type="ECO:0000313" key="2">
    <source>
        <dbReference type="EMBL" id="KAL0904985.1"/>
    </source>
</evidence>
<name>A0ABD0TZK6_DENTH</name>
<evidence type="ECO:0000313" key="3">
    <source>
        <dbReference type="Proteomes" id="UP001552299"/>
    </source>
</evidence>
<accession>A0ABD0TZK6</accession>